<sequence>MAKIQPLPAAPSAAAPPSSSSADEPWQVYTVWMKSLVFNGNGCTVYGADGGVAFRVDNYGCRGGREAFLMDRTGRTVVGIHRRSCFGMLRRWEVCRYSDKPESGGGGGGGGEEAGTPWFAVRKARRGGGAAVTVHGGSGRSSSTTTTAYAIVGGGCSRKPDYRILGGADGAAVAAVARKQTPGGAVLGDDVLTLTVAPGTDHLLVLGLVVVFGLMNRCL</sequence>
<keyword evidence="5" id="KW-1185">Reference proteome</keyword>
<evidence type="ECO:0000313" key="5">
    <source>
        <dbReference type="Proteomes" id="UP000007305"/>
    </source>
</evidence>
<dbReference type="AlphaFoldDB" id="A0A1D6N2A5"/>
<protein>
    <submittedName>
        <fullName evidence="3">Protein LURP-one-related 2</fullName>
    </submittedName>
</protein>
<dbReference type="RefSeq" id="XP_020406735.1">
    <property type="nucleotide sequence ID" value="XM_020551146.2"/>
</dbReference>
<name>A0A1D6N2A5_MAIZE</name>
<dbReference type="InterPro" id="IPR025659">
    <property type="entry name" value="Tubby-like_C"/>
</dbReference>
<proteinExistence type="inferred from homology"/>
<dbReference type="EnsemblPlants" id="Zm00001eb142340_T001">
    <property type="protein sequence ID" value="Zm00001eb142340_P001"/>
    <property type="gene ID" value="Zm00001eb142340"/>
</dbReference>
<dbReference type="PANTHER" id="PTHR31087">
    <property type="match status" value="1"/>
</dbReference>
<dbReference type="PANTHER" id="PTHR31087:SF93">
    <property type="entry name" value="PROTEIN LURP-ONE-RELATED 2"/>
    <property type="match status" value="1"/>
</dbReference>
<organism evidence="3">
    <name type="scientific">Zea mays</name>
    <name type="common">Maize</name>
    <dbReference type="NCBI Taxonomy" id="4577"/>
    <lineage>
        <taxon>Eukaryota</taxon>
        <taxon>Viridiplantae</taxon>
        <taxon>Streptophyta</taxon>
        <taxon>Embryophyta</taxon>
        <taxon>Tracheophyta</taxon>
        <taxon>Spermatophyta</taxon>
        <taxon>Magnoliopsida</taxon>
        <taxon>Liliopsida</taxon>
        <taxon>Poales</taxon>
        <taxon>Poaceae</taxon>
        <taxon>PACMAD clade</taxon>
        <taxon>Panicoideae</taxon>
        <taxon>Andropogonodae</taxon>
        <taxon>Andropogoneae</taxon>
        <taxon>Tripsacinae</taxon>
        <taxon>Zea</taxon>
    </lineage>
</organism>
<comment type="similarity">
    <text evidence="1">Belongs to the LOR family.</text>
</comment>
<evidence type="ECO:0000313" key="3">
    <source>
        <dbReference type="EMBL" id="ONM34847.1"/>
    </source>
</evidence>
<accession>A0A1D6N2A5</accession>
<dbReference type="OrthoDB" id="652749at2759"/>
<dbReference type="Pfam" id="PF04525">
    <property type="entry name" value="LOR"/>
    <property type="match status" value="1"/>
</dbReference>
<evidence type="ECO:0000256" key="1">
    <source>
        <dbReference type="ARBA" id="ARBA00005437"/>
    </source>
</evidence>
<reference evidence="3 5" key="1">
    <citation type="submission" date="2015-12" db="EMBL/GenBank/DDBJ databases">
        <title>Update maize B73 reference genome by single molecule sequencing technologies.</title>
        <authorList>
            <consortium name="Maize Genome Sequencing Project"/>
            <person name="Ware D."/>
        </authorList>
    </citation>
    <scope>NUCLEOTIDE SEQUENCE [LARGE SCALE GENOMIC DNA]</scope>
    <source>
        <strain evidence="5">cv. B73</strain>
        <tissue evidence="3">Seedling</tissue>
    </source>
</reference>
<dbReference type="OMA" id="DGCCART"/>
<reference evidence="4" key="2">
    <citation type="submission" date="2019-07" db="EMBL/GenBank/DDBJ databases">
        <authorList>
            <person name="Seetharam A."/>
            <person name="Woodhouse M."/>
            <person name="Cannon E."/>
        </authorList>
    </citation>
    <scope>NUCLEOTIDE SEQUENCE [LARGE SCALE GENOMIC DNA]</scope>
    <source>
        <strain evidence="4">cv. B73</strain>
    </source>
</reference>
<feature type="compositionally biased region" description="Low complexity" evidence="2">
    <location>
        <begin position="10"/>
        <end position="22"/>
    </location>
</feature>
<dbReference type="ExpressionAtlas" id="A0A1D6N2A5">
    <property type="expression patterns" value="baseline and differential"/>
</dbReference>
<evidence type="ECO:0000256" key="2">
    <source>
        <dbReference type="SAM" id="MobiDB-lite"/>
    </source>
</evidence>
<reference evidence="4" key="3">
    <citation type="submission" date="2021-05" db="UniProtKB">
        <authorList>
            <consortium name="EnsemblPlants"/>
        </authorList>
    </citation>
    <scope>IDENTIFICATION</scope>
    <source>
        <strain evidence="4">cv. B73</strain>
    </source>
</reference>
<dbReference type="InterPro" id="IPR007612">
    <property type="entry name" value="LOR"/>
</dbReference>
<dbReference type="Gene3D" id="2.40.160.200">
    <property type="entry name" value="LURP1-related"/>
    <property type="match status" value="1"/>
</dbReference>
<dbReference type="Proteomes" id="UP000007305">
    <property type="component" value="Chromosome 3"/>
</dbReference>
<feature type="region of interest" description="Disordered" evidence="2">
    <location>
        <begin position="1"/>
        <end position="23"/>
    </location>
</feature>
<dbReference type="SUPFAM" id="SSF54518">
    <property type="entry name" value="Tubby C-terminal domain-like"/>
    <property type="match status" value="1"/>
</dbReference>
<dbReference type="GeneID" id="109945304"/>
<evidence type="ECO:0000313" key="4">
    <source>
        <dbReference type="EnsemblPlants" id="Zm00001eb142340_P001"/>
    </source>
</evidence>
<dbReference type="InterPro" id="IPR038595">
    <property type="entry name" value="LOR_sf"/>
</dbReference>
<dbReference type="SMR" id="A0A1D6N2A5"/>
<gene>
    <name evidence="4" type="primary">LOC109945304</name>
    <name evidence="3" type="ORF">ZEAMMB73_Zm00001d042239</name>
</gene>
<dbReference type="EMBL" id="CM007649">
    <property type="protein sequence ID" value="ONM34847.1"/>
    <property type="molecule type" value="Genomic_DNA"/>
</dbReference>
<dbReference type="Gramene" id="Zm00001eb142340_T001">
    <property type="protein sequence ID" value="Zm00001eb142340_P001"/>
    <property type="gene ID" value="Zm00001eb142340"/>
</dbReference>